<proteinExistence type="predicted"/>
<gene>
    <name evidence="3" type="ORF">BB561_001783</name>
</gene>
<dbReference type="Pfam" id="PF00789">
    <property type="entry name" value="UBX"/>
    <property type="match status" value="1"/>
</dbReference>
<feature type="compositionally biased region" description="Polar residues" evidence="1">
    <location>
        <begin position="515"/>
        <end position="530"/>
    </location>
</feature>
<feature type="region of interest" description="Disordered" evidence="1">
    <location>
        <begin position="482"/>
        <end position="530"/>
    </location>
</feature>
<feature type="region of interest" description="Disordered" evidence="1">
    <location>
        <begin position="196"/>
        <end position="215"/>
    </location>
</feature>
<organism evidence="3 4">
    <name type="scientific">Smittium simulii</name>
    <dbReference type="NCBI Taxonomy" id="133385"/>
    <lineage>
        <taxon>Eukaryota</taxon>
        <taxon>Fungi</taxon>
        <taxon>Fungi incertae sedis</taxon>
        <taxon>Zoopagomycota</taxon>
        <taxon>Kickxellomycotina</taxon>
        <taxon>Harpellomycetes</taxon>
        <taxon>Harpellales</taxon>
        <taxon>Legeriomycetaceae</taxon>
        <taxon>Smittium</taxon>
    </lineage>
</organism>
<dbReference type="InterPro" id="IPR001012">
    <property type="entry name" value="UBX_dom"/>
</dbReference>
<dbReference type="GO" id="GO:0061025">
    <property type="term" value="P:membrane fusion"/>
    <property type="evidence" value="ECO:0007669"/>
    <property type="project" value="TreeGrafter"/>
</dbReference>
<dbReference type="GO" id="GO:0043161">
    <property type="term" value="P:proteasome-mediated ubiquitin-dependent protein catabolic process"/>
    <property type="evidence" value="ECO:0007669"/>
    <property type="project" value="TreeGrafter"/>
</dbReference>
<dbReference type="GO" id="GO:0043130">
    <property type="term" value="F:ubiquitin binding"/>
    <property type="evidence" value="ECO:0007669"/>
    <property type="project" value="TreeGrafter"/>
</dbReference>
<accession>A0A2T9YT46</accession>
<evidence type="ECO:0000313" key="3">
    <source>
        <dbReference type="EMBL" id="PVU95489.1"/>
    </source>
</evidence>
<feature type="compositionally biased region" description="Basic and acidic residues" evidence="1">
    <location>
        <begin position="10"/>
        <end position="19"/>
    </location>
</feature>
<feature type="compositionally biased region" description="Basic and acidic residues" evidence="1">
    <location>
        <begin position="157"/>
        <end position="167"/>
    </location>
</feature>
<dbReference type="Gene3D" id="3.10.20.90">
    <property type="entry name" value="Phosphatidylinositol 3-kinase Catalytic Subunit, Chain A, domain 1"/>
    <property type="match status" value="1"/>
</dbReference>
<feature type="region of interest" description="Disordered" evidence="1">
    <location>
        <begin position="44"/>
        <end position="90"/>
    </location>
</feature>
<dbReference type="PANTHER" id="PTHR23333:SF20">
    <property type="entry name" value="NSFL1 COFACTOR P47"/>
    <property type="match status" value="1"/>
</dbReference>
<evidence type="ECO:0000259" key="2">
    <source>
        <dbReference type="PROSITE" id="PS50033"/>
    </source>
</evidence>
<dbReference type="GO" id="GO:0031468">
    <property type="term" value="P:nuclear membrane reassembly"/>
    <property type="evidence" value="ECO:0007669"/>
    <property type="project" value="TreeGrafter"/>
</dbReference>
<dbReference type="GO" id="GO:0005829">
    <property type="term" value="C:cytosol"/>
    <property type="evidence" value="ECO:0007669"/>
    <property type="project" value="TreeGrafter"/>
</dbReference>
<feature type="region of interest" description="Disordered" evidence="1">
    <location>
        <begin position="153"/>
        <end position="180"/>
    </location>
</feature>
<feature type="region of interest" description="Disordered" evidence="1">
    <location>
        <begin position="1"/>
        <end position="21"/>
    </location>
</feature>
<protein>
    <recommendedName>
        <fullName evidence="2">UBX domain-containing protein</fullName>
    </recommendedName>
</protein>
<dbReference type="SUPFAM" id="SSF54236">
    <property type="entry name" value="Ubiquitin-like"/>
    <property type="match status" value="1"/>
</dbReference>
<dbReference type="InterPro" id="IPR029071">
    <property type="entry name" value="Ubiquitin-like_domsf"/>
</dbReference>
<dbReference type="EMBL" id="MBFR01000055">
    <property type="protein sequence ID" value="PVU95489.1"/>
    <property type="molecule type" value="Genomic_DNA"/>
</dbReference>
<dbReference type="PROSITE" id="PS50033">
    <property type="entry name" value="UBX"/>
    <property type="match status" value="1"/>
</dbReference>
<dbReference type="STRING" id="133385.A0A2T9YT46"/>
<name>A0A2T9YT46_9FUNG</name>
<feature type="compositionally biased region" description="Polar residues" evidence="1">
    <location>
        <begin position="44"/>
        <end position="65"/>
    </location>
</feature>
<comment type="caution">
    <text evidence="3">The sequence shown here is derived from an EMBL/GenBank/DDBJ whole genome shotgun (WGS) entry which is preliminary data.</text>
</comment>
<evidence type="ECO:0000256" key="1">
    <source>
        <dbReference type="SAM" id="MobiDB-lite"/>
    </source>
</evidence>
<dbReference type="PANTHER" id="PTHR23333">
    <property type="entry name" value="UBX DOMAIN CONTAINING PROTEIN"/>
    <property type="match status" value="1"/>
</dbReference>
<feature type="compositionally biased region" description="Polar residues" evidence="1">
    <location>
        <begin position="169"/>
        <end position="180"/>
    </location>
</feature>
<feature type="compositionally biased region" description="Polar residues" evidence="1">
    <location>
        <begin position="72"/>
        <end position="82"/>
    </location>
</feature>
<reference evidence="3 4" key="1">
    <citation type="journal article" date="2018" name="MBio">
        <title>Comparative Genomics Reveals the Core Gene Toolbox for the Fungus-Insect Symbiosis.</title>
        <authorList>
            <person name="Wang Y."/>
            <person name="Stata M."/>
            <person name="Wang W."/>
            <person name="Stajich J.E."/>
            <person name="White M.M."/>
            <person name="Moncalvo J.M."/>
        </authorList>
    </citation>
    <scope>NUCLEOTIDE SEQUENCE [LARGE SCALE GENOMIC DNA]</scope>
    <source>
        <strain evidence="3 4">SWE-8-4</strain>
    </source>
</reference>
<dbReference type="Proteomes" id="UP000245383">
    <property type="component" value="Unassembled WGS sequence"/>
</dbReference>
<feature type="compositionally biased region" description="Low complexity" evidence="1">
    <location>
        <begin position="200"/>
        <end position="214"/>
    </location>
</feature>
<evidence type="ECO:0000313" key="4">
    <source>
        <dbReference type="Proteomes" id="UP000245383"/>
    </source>
</evidence>
<feature type="compositionally biased region" description="Basic and acidic residues" evidence="1">
    <location>
        <begin position="483"/>
        <end position="498"/>
    </location>
</feature>
<feature type="domain" description="UBX" evidence="2">
    <location>
        <begin position="327"/>
        <end position="405"/>
    </location>
</feature>
<dbReference type="AlphaFoldDB" id="A0A2T9YT46"/>
<dbReference type="GO" id="GO:0000045">
    <property type="term" value="P:autophagosome assembly"/>
    <property type="evidence" value="ECO:0007669"/>
    <property type="project" value="TreeGrafter"/>
</dbReference>
<keyword evidence="4" id="KW-1185">Reference proteome</keyword>
<sequence>MAHSLQAPIENRRIKKDFSKTPLQQKPDYFESLEEYEHYISAKKSTTSAQKDIQNSAKPRTIVSTRSKKTPTRQARNAVSSPKSRKKLTYKSDTAENSVVAYNKNICDKFFTLEDDFFDKNSSDIIITKSKEKTGPAKAWSYHKNSKIKCLTLTKNKSQDTNEKLKSPENYTNSPLQDLTSNPALLDDLISSSIQANEKSNSQNNAHQNNAQSSIKSSTLFNSPIDPSVILDLLSLGVKEAMKIQASTNSFNLRLSPGKKSNLEQSSYPVFFGNGSKLKSDTGSVSSESSLLNTPVNSSQEAAFVYQVATSSTKVEIIKKDISKNSDSLTITHVQVKLFDGSKLLLKANQKNTIADIISAINDANLSIPDGKNYVLKTQYPSVVLNDHTKSIIDLNLLNSVLYDAAPELVTVNTKFNPDSAFKTADEIKKTPKKKIRIEDTEAEAPPVVVVDDKLRAELLAKTSEKNDNSLLELVNPSKRKNLAREQETRRSVPERVIFKKPTKGFTNSHKDNFSAVSNPKLNSDTNQTEISVQELDKQQEKQKFSKKKLLKSAKKSQALLSFSENN</sequence>
<dbReference type="GO" id="GO:0007030">
    <property type="term" value="P:Golgi organization"/>
    <property type="evidence" value="ECO:0007669"/>
    <property type="project" value="TreeGrafter"/>
</dbReference>
<dbReference type="GO" id="GO:0005634">
    <property type="term" value="C:nucleus"/>
    <property type="evidence" value="ECO:0007669"/>
    <property type="project" value="TreeGrafter"/>
</dbReference>